<evidence type="ECO:0000313" key="3">
    <source>
        <dbReference type="EMBL" id="OHU95501.1"/>
    </source>
</evidence>
<reference evidence="3 4" key="1">
    <citation type="submission" date="2016-10" db="EMBL/GenBank/DDBJ databases">
        <title>Pseudoalteromonas amylolytica sp. nov., isolated from the surface seawater.</title>
        <authorList>
            <person name="Wu Y.-H."/>
            <person name="Cheng H."/>
            <person name="Jin X.-B."/>
            <person name="Wang C.-S."/>
            <person name="Xu X.-W."/>
        </authorList>
    </citation>
    <scope>NUCLEOTIDE SEQUENCE [LARGE SCALE GENOMIC DNA]</scope>
    <source>
        <strain evidence="3 4">JCM 12483</strain>
    </source>
</reference>
<keyword evidence="4" id="KW-1185">Reference proteome</keyword>
<keyword evidence="1" id="KW-0175">Coiled coil</keyword>
<sequence>MKRYRSWLVLGTVALSGLIMWFNHEPLTSTQHVSATNKSIAAETSSEAPHSPKKLVEQSPAVIAKAQNMGADKINIDVIEVYIPPIGEPTHTQAYQGDLNDYEQYQTFGEAQERNLKQQYIDAAADKIKRLEALLARGRSEGITKEELAFAQEKIAGIKAMSEELRLELEDNTQ</sequence>
<dbReference type="STRING" id="327939.BIW53_09725"/>
<dbReference type="OrthoDB" id="6291242at2"/>
<accession>A0A1S1N663</accession>
<keyword evidence="2" id="KW-0812">Transmembrane</keyword>
<name>A0A1S1N663_9GAMM</name>
<feature type="transmembrane region" description="Helical" evidence="2">
    <location>
        <begin position="7"/>
        <end position="24"/>
    </location>
</feature>
<keyword evidence="2" id="KW-0472">Membrane</keyword>
<proteinExistence type="predicted"/>
<keyword evidence="2" id="KW-1133">Transmembrane helix</keyword>
<dbReference type="Proteomes" id="UP000180253">
    <property type="component" value="Unassembled WGS sequence"/>
</dbReference>
<dbReference type="EMBL" id="MNAN01000030">
    <property type="protein sequence ID" value="OHU95501.1"/>
    <property type="molecule type" value="Genomic_DNA"/>
</dbReference>
<protein>
    <submittedName>
        <fullName evidence="3">Uncharacterized protein</fullName>
    </submittedName>
</protein>
<dbReference type="RefSeq" id="WP_070991684.1">
    <property type="nucleotide sequence ID" value="NZ_CBCSHD010000002.1"/>
</dbReference>
<gene>
    <name evidence="3" type="ORF">BIW53_09725</name>
</gene>
<comment type="caution">
    <text evidence="3">The sequence shown here is derived from an EMBL/GenBank/DDBJ whole genome shotgun (WGS) entry which is preliminary data.</text>
</comment>
<evidence type="ECO:0000256" key="1">
    <source>
        <dbReference type="SAM" id="Coils"/>
    </source>
</evidence>
<organism evidence="3 4">
    <name type="scientific">Pseudoalteromonas byunsanensis</name>
    <dbReference type="NCBI Taxonomy" id="327939"/>
    <lineage>
        <taxon>Bacteria</taxon>
        <taxon>Pseudomonadati</taxon>
        <taxon>Pseudomonadota</taxon>
        <taxon>Gammaproteobacteria</taxon>
        <taxon>Alteromonadales</taxon>
        <taxon>Pseudoalteromonadaceae</taxon>
        <taxon>Pseudoalteromonas</taxon>
    </lineage>
</organism>
<evidence type="ECO:0000256" key="2">
    <source>
        <dbReference type="SAM" id="Phobius"/>
    </source>
</evidence>
<evidence type="ECO:0000313" key="4">
    <source>
        <dbReference type="Proteomes" id="UP000180253"/>
    </source>
</evidence>
<feature type="coiled-coil region" evidence="1">
    <location>
        <begin position="121"/>
        <end position="168"/>
    </location>
</feature>
<dbReference type="AlphaFoldDB" id="A0A1S1N663"/>